<evidence type="ECO:0000256" key="1">
    <source>
        <dbReference type="ARBA" id="ARBA00012528"/>
    </source>
</evidence>
<gene>
    <name evidence="5" type="ORF">FR932_01145</name>
</gene>
<evidence type="ECO:0000256" key="2">
    <source>
        <dbReference type="ARBA" id="ARBA00034247"/>
    </source>
</evidence>
<dbReference type="InterPro" id="IPR000160">
    <property type="entry name" value="GGDEF_dom"/>
</dbReference>
<dbReference type="SUPFAM" id="SSF55073">
    <property type="entry name" value="Nucleotide cyclase"/>
    <property type="match status" value="1"/>
</dbReference>
<dbReference type="Pfam" id="PF22673">
    <property type="entry name" value="MCP-like_PDC_1"/>
    <property type="match status" value="1"/>
</dbReference>
<dbReference type="CDD" id="cd01949">
    <property type="entry name" value="GGDEF"/>
    <property type="match status" value="1"/>
</dbReference>
<dbReference type="GO" id="GO:1902201">
    <property type="term" value="P:negative regulation of bacterial-type flagellum-dependent cell motility"/>
    <property type="evidence" value="ECO:0007669"/>
    <property type="project" value="TreeGrafter"/>
</dbReference>
<dbReference type="PROSITE" id="PS50887">
    <property type="entry name" value="GGDEF"/>
    <property type="match status" value="1"/>
</dbReference>
<dbReference type="RefSeq" id="WP_026032096.1">
    <property type="nucleotide sequence ID" value="NZ_ALOE01000011.1"/>
</dbReference>
<evidence type="ECO:0000313" key="5">
    <source>
        <dbReference type="EMBL" id="QFI36528.1"/>
    </source>
</evidence>
<keyword evidence="3" id="KW-1133">Transmembrane helix</keyword>
<dbReference type="Proteomes" id="UP000327424">
    <property type="component" value="Chromosome"/>
</dbReference>
<dbReference type="PANTHER" id="PTHR45138">
    <property type="entry name" value="REGULATORY COMPONENTS OF SENSORY TRANSDUCTION SYSTEM"/>
    <property type="match status" value="1"/>
</dbReference>
<dbReference type="NCBIfam" id="TIGR00254">
    <property type="entry name" value="GGDEF"/>
    <property type="match status" value="1"/>
</dbReference>
<name>A0A5J6WH25_MORMI</name>
<dbReference type="EC" id="2.7.7.65" evidence="1"/>
<feature type="domain" description="GGDEF" evidence="4">
    <location>
        <begin position="238"/>
        <end position="297"/>
    </location>
</feature>
<protein>
    <recommendedName>
        <fullName evidence="1">diguanylate cyclase</fullName>
        <ecNumber evidence="1">2.7.7.65</ecNumber>
    </recommendedName>
</protein>
<comment type="catalytic activity">
    <reaction evidence="2">
        <text>2 GTP = 3',3'-c-di-GMP + 2 diphosphate</text>
        <dbReference type="Rhea" id="RHEA:24898"/>
        <dbReference type="ChEBI" id="CHEBI:33019"/>
        <dbReference type="ChEBI" id="CHEBI:37565"/>
        <dbReference type="ChEBI" id="CHEBI:58805"/>
        <dbReference type="EC" id="2.7.7.65"/>
    </reaction>
</comment>
<accession>A0A5J6WH25</accession>
<dbReference type="Gene3D" id="3.30.70.270">
    <property type="match status" value="1"/>
</dbReference>
<dbReference type="GO" id="GO:0043709">
    <property type="term" value="P:cell adhesion involved in single-species biofilm formation"/>
    <property type="evidence" value="ECO:0007669"/>
    <property type="project" value="TreeGrafter"/>
</dbReference>
<dbReference type="OrthoDB" id="5830114at2"/>
<keyword evidence="3" id="KW-0472">Membrane</keyword>
<sequence length="297" mass="34676">MSFIFTLKMIILSFMITSCSLFFIFSSSYQNAYTNIEHEMYKAKEMERIFRGSNGLDFLDIFWNSEIYNNLYFVYKNGNVLFDDPSEDPKLISLDMRTRMWYQCAKKTGEPCVSDIYTNLFPPHDDMIIYSYPVYRDGIFFGVGAFDIPIEKITDNVVSGLTMTHVDFVDSTYKVYFTMNVNMLVHFFVFISSTFTVLMLSCLLYFRVIKVRLGRYKYDGLTGLLRRDSFKKNNTDNKVKCFCLLDIDNLKYINDTYGHDIGDDEIKSISLCIKSTMREQDVLFRWEGGGVSNNPES</sequence>
<keyword evidence="6" id="KW-1185">Reference proteome</keyword>
<dbReference type="InterPro" id="IPR050469">
    <property type="entry name" value="Diguanylate_Cyclase"/>
</dbReference>
<organism evidence="5 6">
    <name type="scientific">Moritella marina ATCC 15381</name>
    <dbReference type="NCBI Taxonomy" id="1202962"/>
    <lineage>
        <taxon>Bacteria</taxon>
        <taxon>Pseudomonadati</taxon>
        <taxon>Pseudomonadota</taxon>
        <taxon>Gammaproteobacteria</taxon>
        <taxon>Alteromonadales</taxon>
        <taxon>Moritellaceae</taxon>
        <taxon>Moritella</taxon>
    </lineage>
</organism>
<dbReference type="CDD" id="cd18773">
    <property type="entry name" value="PDC1_HK_sensor"/>
    <property type="match status" value="1"/>
</dbReference>
<dbReference type="PANTHER" id="PTHR45138:SF9">
    <property type="entry name" value="DIGUANYLATE CYCLASE DGCM-RELATED"/>
    <property type="match status" value="1"/>
</dbReference>
<dbReference type="InterPro" id="IPR029151">
    <property type="entry name" value="Sensor-like_sf"/>
</dbReference>
<dbReference type="SUPFAM" id="SSF103190">
    <property type="entry name" value="Sensory domain-like"/>
    <property type="match status" value="1"/>
</dbReference>
<dbReference type="Pfam" id="PF00990">
    <property type="entry name" value="GGDEF"/>
    <property type="match status" value="1"/>
</dbReference>
<dbReference type="AlphaFoldDB" id="A0A5J6WH25"/>
<dbReference type="GO" id="GO:0052621">
    <property type="term" value="F:diguanylate cyclase activity"/>
    <property type="evidence" value="ECO:0007669"/>
    <property type="project" value="UniProtKB-EC"/>
</dbReference>
<dbReference type="EMBL" id="CP044399">
    <property type="protein sequence ID" value="QFI36528.1"/>
    <property type="molecule type" value="Genomic_DNA"/>
</dbReference>
<keyword evidence="3" id="KW-0812">Transmembrane</keyword>
<dbReference type="Gene3D" id="3.30.450.20">
    <property type="entry name" value="PAS domain"/>
    <property type="match status" value="1"/>
</dbReference>
<evidence type="ECO:0000256" key="3">
    <source>
        <dbReference type="SAM" id="Phobius"/>
    </source>
</evidence>
<dbReference type="InterPro" id="IPR043128">
    <property type="entry name" value="Rev_trsase/Diguanyl_cyclase"/>
</dbReference>
<dbReference type="InterPro" id="IPR029787">
    <property type="entry name" value="Nucleotide_cyclase"/>
</dbReference>
<feature type="transmembrane region" description="Helical" evidence="3">
    <location>
        <begin position="183"/>
        <end position="206"/>
    </location>
</feature>
<evidence type="ECO:0000259" key="4">
    <source>
        <dbReference type="PROSITE" id="PS50887"/>
    </source>
</evidence>
<proteinExistence type="predicted"/>
<reference evidence="5 6" key="1">
    <citation type="submission" date="2019-09" db="EMBL/GenBank/DDBJ databases">
        <title>Hybrid Assembly of the complete Genome of the Deep-Sea Bacterium Moritella marina from long Nanopore and Illumina reads.</title>
        <authorList>
            <person name="Magin S."/>
            <person name="Georgoulis A."/>
            <person name="Papadimitriou K."/>
            <person name="Iliakis G."/>
            <person name="Vorgias C.E."/>
        </authorList>
    </citation>
    <scope>NUCLEOTIDE SEQUENCE [LARGE SCALE GENOMIC DNA]</scope>
    <source>
        <strain evidence="5 6">MP-1</strain>
    </source>
</reference>
<dbReference type="GO" id="GO:0005886">
    <property type="term" value="C:plasma membrane"/>
    <property type="evidence" value="ECO:0007669"/>
    <property type="project" value="TreeGrafter"/>
</dbReference>
<dbReference type="KEGG" id="mmaa:FR932_01145"/>
<evidence type="ECO:0000313" key="6">
    <source>
        <dbReference type="Proteomes" id="UP000327424"/>
    </source>
</evidence>